<sequence>MPIEPIARSKSAFESCNMHAVDTRPRGVHNLKHGERSPHGCPAARIRFCGQLIQALVAQLETDRMCRLLTRNSDNRGKLQRNWNVQGKFGIDVIRLHASRRSICRDTIRTRSTVSPATRRHLVAGSTAALGFNTG</sequence>
<organism evidence="1 2">
    <name type="scientific">Melipona bicolor</name>
    <dbReference type="NCBI Taxonomy" id="60889"/>
    <lineage>
        <taxon>Eukaryota</taxon>
        <taxon>Metazoa</taxon>
        <taxon>Ecdysozoa</taxon>
        <taxon>Arthropoda</taxon>
        <taxon>Hexapoda</taxon>
        <taxon>Insecta</taxon>
        <taxon>Pterygota</taxon>
        <taxon>Neoptera</taxon>
        <taxon>Endopterygota</taxon>
        <taxon>Hymenoptera</taxon>
        <taxon>Apocrita</taxon>
        <taxon>Aculeata</taxon>
        <taxon>Apoidea</taxon>
        <taxon>Anthophila</taxon>
        <taxon>Apidae</taxon>
        <taxon>Melipona</taxon>
    </lineage>
</organism>
<accession>A0AA40KW85</accession>
<keyword evidence="2" id="KW-1185">Reference proteome</keyword>
<dbReference type="EMBL" id="JAHYIQ010000001">
    <property type="protein sequence ID" value="KAK1135409.1"/>
    <property type="molecule type" value="Genomic_DNA"/>
</dbReference>
<evidence type="ECO:0000313" key="2">
    <source>
        <dbReference type="Proteomes" id="UP001177670"/>
    </source>
</evidence>
<dbReference type="AlphaFoldDB" id="A0AA40KW85"/>
<dbReference type="Proteomes" id="UP001177670">
    <property type="component" value="Unassembled WGS sequence"/>
</dbReference>
<gene>
    <name evidence="1" type="ORF">K0M31_000007</name>
</gene>
<reference evidence="1" key="1">
    <citation type="submission" date="2021-10" db="EMBL/GenBank/DDBJ databases">
        <title>Melipona bicolor Genome sequencing and assembly.</title>
        <authorList>
            <person name="Araujo N.S."/>
            <person name="Arias M.C."/>
        </authorList>
    </citation>
    <scope>NUCLEOTIDE SEQUENCE</scope>
    <source>
        <strain evidence="1">USP_2M_L1-L4_2017</strain>
        <tissue evidence="1">Whole body</tissue>
    </source>
</reference>
<protein>
    <submittedName>
        <fullName evidence="1">Uncharacterized protein</fullName>
    </submittedName>
</protein>
<evidence type="ECO:0000313" key="1">
    <source>
        <dbReference type="EMBL" id="KAK1135409.1"/>
    </source>
</evidence>
<comment type="caution">
    <text evidence="1">The sequence shown here is derived from an EMBL/GenBank/DDBJ whole genome shotgun (WGS) entry which is preliminary data.</text>
</comment>
<name>A0AA40KW85_9HYME</name>
<proteinExistence type="predicted"/>